<dbReference type="InterPro" id="IPR035938">
    <property type="entry name" value="Hemerythrin-like_sf"/>
</dbReference>
<accession>A0A1S6QCD5</accession>
<evidence type="ECO:0000313" key="6">
    <source>
        <dbReference type="EMBL" id="AQV13573.1"/>
    </source>
</evidence>
<feature type="binding site" evidence="4">
    <location>
        <position position="56"/>
    </location>
    <ligand>
        <name>Fe cation</name>
        <dbReference type="ChEBI" id="CHEBI:24875"/>
        <label>1</label>
    </ligand>
</feature>
<dbReference type="PIRSF" id="PIRSF002033">
    <property type="entry name" value="Hemerythrin"/>
    <property type="match status" value="1"/>
</dbReference>
<dbReference type="PANTHER" id="PTHR37164">
    <property type="entry name" value="BACTERIOHEMERYTHRIN"/>
    <property type="match status" value="1"/>
</dbReference>
<evidence type="ECO:0000259" key="5">
    <source>
        <dbReference type="Pfam" id="PF01814"/>
    </source>
</evidence>
<dbReference type="AlphaFoldDB" id="A0A1S6QCD5"/>
<dbReference type="NCBIfam" id="TIGR02481">
    <property type="entry name" value="hemeryth_dom"/>
    <property type="match status" value="1"/>
</dbReference>
<feature type="binding site" evidence="4">
    <location>
        <position position="26"/>
    </location>
    <ligand>
        <name>Fe cation</name>
        <dbReference type="ChEBI" id="CHEBI:24875"/>
        <label>1</label>
    </ligand>
</feature>
<dbReference type="CDD" id="cd12107">
    <property type="entry name" value="Hemerythrin"/>
    <property type="match status" value="1"/>
</dbReference>
<reference evidence="6" key="1">
    <citation type="submission" date="2016-10" db="EMBL/GenBank/DDBJ databases">
        <title>Discovery and evolution of novel hemerythrin genes in annelid worms.</title>
        <authorList>
            <person name="Costa-Paiva E.M."/>
            <person name="Whelan N.V."/>
            <person name="Waits D.S."/>
            <person name="Santos S."/>
            <person name="Schrago C.G."/>
            <person name="Halanych K.M."/>
        </authorList>
    </citation>
    <scope>NUCLEOTIDE SEQUENCE</scope>
</reference>
<keyword evidence="2 4" id="KW-0479">Metal-binding</keyword>
<feature type="binding site" evidence="4">
    <location>
        <position position="108"/>
    </location>
    <ligand>
        <name>Fe cation</name>
        <dbReference type="ChEBI" id="CHEBI:24875"/>
        <label>2</label>
    </ligand>
</feature>
<dbReference type="InterPro" id="IPR012312">
    <property type="entry name" value="Hemerythrin-like"/>
</dbReference>
<feature type="binding site" evidence="4">
    <location>
        <position position="75"/>
    </location>
    <ligand>
        <name>Fe cation</name>
        <dbReference type="ChEBI" id="CHEBI:24875"/>
        <label>2</label>
    </ligand>
</feature>
<comment type="similarity">
    <text evidence="1">Belongs to the hemerythrin family.</text>
</comment>
<dbReference type="SUPFAM" id="SSF47188">
    <property type="entry name" value="Hemerythrin-like"/>
    <property type="match status" value="1"/>
</dbReference>
<dbReference type="GO" id="GO:0005506">
    <property type="term" value="F:iron ion binding"/>
    <property type="evidence" value="ECO:0007669"/>
    <property type="project" value="InterPro"/>
</dbReference>
<dbReference type="Pfam" id="PF01814">
    <property type="entry name" value="Hemerythrin"/>
    <property type="match status" value="1"/>
</dbReference>
<evidence type="ECO:0000256" key="3">
    <source>
        <dbReference type="ARBA" id="ARBA00023004"/>
    </source>
</evidence>
<feature type="binding site" evidence="4">
    <location>
        <position position="113"/>
    </location>
    <ligand>
        <name>Fe cation</name>
        <dbReference type="ChEBI" id="CHEBI:24875"/>
        <label>2</label>
    </ligand>
</feature>
<dbReference type="Gene3D" id="1.20.120.50">
    <property type="entry name" value="Hemerythrin-like"/>
    <property type="match status" value="1"/>
</dbReference>
<dbReference type="PROSITE" id="PS00550">
    <property type="entry name" value="HEMERYTHRINS"/>
    <property type="match status" value="1"/>
</dbReference>
<feature type="binding site" evidence="4">
    <location>
        <position position="113"/>
    </location>
    <ligand>
        <name>Fe cation</name>
        <dbReference type="ChEBI" id="CHEBI:24875"/>
        <label>1</label>
    </ligand>
</feature>
<evidence type="ECO:0000256" key="2">
    <source>
        <dbReference type="ARBA" id="ARBA00022723"/>
    </source>
</evidence>
<evidence type="ECO:0000256" key="1">
    <source>
        <dbReference type="ARBA" id="ARBA00010587"/>
    </source>
</evidence>
<dbReference type="PANTHER" id="PTHR37164:SF1">
    <property type="entry name" value="BACTERIOHEMERYTHRIN"/>
    <property type="match status" value="1"/>
</dbReference>
<dbReference type="InterPro" id="IPR002063">
    <property type="entry name" value="Haemerythrin"/>
</dbReference>
<feature type="binding site" evidence="4">
    <location>
        <position position="60"/>
    </location>
    <ligand>
        <name>Fe cation</name>
        <dbReference type="ChEBI" id="CHEBI:24875"/>
        <label>2</label>
    </ligand>
</feature>
<dbReference type="NCBIfam" id="TIGR00058">
    <property type="entry name" value="Hemerythrin"/>
    <property type="match status" value="1"/>
</dbReference>
<feature type="binding site" evidence="4">
    <location>
        <position position="79"/>
    </location>
    <ligand>
        <name>Fe cation</name>
        <dbReference type="ChEBI" id="CHEBI:24875"/>
        <label>2</label>
    </ligand>
</feature>
<dbReference type="InterPro" id="IPR012827">
    <property type="entry name" value="Hemerythrin_metal-bd"/>
</dbReference>
<protein>
    <submittedName>
        <fullName evidence="6">Hemerythrin</fullName>
    </submittedName>
</protein>
<feature type="domain" description="Hemerythrin-like" evidence="5">
    <location>
        <begin position="19"/>
        <end position="119"/>
    </location>
</feature>
<evidence type="ECO:0000256" key="4">
    <source>
        <dbReference type="PIRSR" id="PIRSR002033-1"/>
    </source>
</evidence>
<dbReference type="InterPro" id="IPR050669">
    <property type="entry name" value="Hemerythrin"/>
</dbReference>
<proteinExistence type="evidence at transcript level"/>
<keyword evidence="3 4" id="KW-0408">Iron</keyword>
<dbReference type="PRINTS" id="PR00186">
    <property type="entry name" value="HEMERYTHRIN"/>
</dbReference>
<sequence length="120" mass="13656">MGEKIPEPFCWDASFEVFYAQLDTEHKGLFKGVFDVAADKGNAGALAHLVKVVVDHFAYEEGQMKKANYENFDSHKKLHEEFVGKIKGLKAPVDDATVHFAKDWLVNHIKKIDFKYKGKL</sequence>
<name>A0A1S6QCD5_9ANNE</name>
<dbReference type="InterPro" id="IPR016131">
    <property type="entry name" value="Haemerythrin_Fe_BS"/>
</dbReference>
<organism evidence="6">
    <name type="scientific">Alciopa sp. EP-2017</name>
    <dbReference type="NCBI Taxonomy" id="1964468"/>
    <lineage>
        <taxon>Eukaryota</taxon>
        <taxon>Metazoa</taxon>
        <taxon>Spiralia</taxon>
        <taxon>Lophotrochozoa</taxon>
        <taxon>Annelida</taxon>
        <taxon>Polychaeta</taxon>
        <taxon>Errantia</taxon>
        <taxon>Phyllodocida</taxon>
        <taxon>Alciopidae</taxon>
        <taxon>Alciopa</taxon>
    </lineage>
</organism>
<feature type="binding site" evidence="4">
    <location>
        <position position="60"/>
    </location>
    <ligand>
        <name>Fe cation</name>
        <dbReference type="ChEBI" id="CHEBI:24875"/>
        <label>1</label>
    </ligand>
</feature>
<dbReference type="EMBL" id="KY007275">
    <property type="protein sequence ID" value="AQV13573.1"/>
    <property type="molecule type" value="mRNA"/>
</dbReference>